<reference evidence="9" key="2">
    <citation type="journal article" date="2024" name="Plant">
        <title>Genomic evolution and insights into agronomic trait innovations of Sesamum species.</title>
        <authorList>
            <person name="Miao H."/>
            <person name="Wang L."/>
            <person name="Qu L."/>
            <person name="Liu H."/>
            <person name="Sun Y."/>
            <person name="Le M."/>
            <person name="Wang Q."/>
            <person name="Wei S."/>
            <person name="Zheng Y."/>
            <person name="Lin W."/>
            <person name="Duan Y."/>
            <person name="Cao H."/>
            <person name="Xiong S."/>
            <person name="Wang X."/>
            <person name="Wei L."/>
            <person name="Li C."/>
            <person name="Ma Q."/>
            <person name="Ju M."/>
            <person name="Zhao R."/>
            <person name="Li G."/>
            <person name="Mu C."/>
            <person name="Tian Q."/>
            <person name="Mei H."/>
            <person name="Zhang T."/>
            <person name="Gao T."/>
            <person name="Zhang H."/>
        </authorList>
    </citation>
    <scope>NUCLEOTIDE SEQUENCE</scope>
    <source>
        <strain evidence="9">G02</strain>
    </source>
</reference>
<dbReference type="GO" id="GO:0046872">
    <property type="term" value="F:metal ion binding"/>
    <property type="evidence" value="ECO:0007669"/>
    <property type="project" value="UniProtKB-KW"/>
</dbReference>
<dbReference type="PANTHER" id="PTHR22930:SF281">
    <property type="entry name" value="NUCLEASE"/>
    <property type="match status" value="1"/>
</dbReference>
<dbReference type="InterPro" id="IPR045249">
    <property type="entry name" value="HARBI1-like"/>
</dbReference>
<evidence type="ECO:0000256" key="6">
    <source>
        <dbReference type="ARBA" id="ARBA00022801"/>
    </source>
</evidence>
<keyword evidence="6" id="KW-0378">Hydrolase</keyword>
<comment type="similarity">
    <text evidence="3">Belongs to the HARBI1 family.</text>
</comment>
<dbReference type="GO" id="GO:0016787">
    <property type="term" value="F:hydrolase activity"/>
    <property type="evidence" value="ECO:0007669"/>
    <property type="project" value="UniProtKB-KW"/>
</dbReference>
<dbReference type="AlphaFoldDB" id="A0AAW2PIY6"/>
<evidence type="ECO:0000256" key="4">
    <source>
        <dbReference type="ARBA" id="ARBA00022722"/>
    </source>
</evidence>
<proteinExistence type="inferred from homology"/>
<accession>A0AAW2PIY6</accession>
<evidence type="ECO:0000256" key="3">
    <source>
        <dbReference type="ARBA" id="ARBA00006958"/>
    </source>
</evidence>
<name>A0AAW2PIY6_SESRA</name>
<evidence type="ECO:0000256" key="2">
    <source>
        <dbReference type="ARBA" id="ARBA00004123"/>
    </source>
</evidence>
<evidence type="ECO:0000313" key="9">
    <source>
        <dbReference type="EMBL" id="KAL0355679.1"/>
    </source>
</evidence>
<comment type="subcellular location">
    <subcellularLocation>
        <location evidence="2">Nucleus</location>
    </subcellularLocation>
</comment>
<evidence type="ECO:0000256" key="7">
    <source>
        <dbReference type="ARBA" id="ARBA00023242"/>
    </source>
</evidence>
<keyword evidence="7" id="KW-0539">Nucleus</keyword>
<dbReference type="InterPro" id="IPR027806">
    <property type="entry name" value="HARBI1_dom"/>
</dbReference>
<comment type="cofactor">
    <cofactor evidence="1">
        <name>a divalent metal cation</name>
        <dbReference type="ChEBI" id="CHEBI:60240"/>
    </cofactor>
</comment>
<dbReference type="PANTHER" id="PTHR22930">
    <property type="match status" value="1"/>
</dbReference>
<evidence type="ECO:0000256" key="5">
    <source>
        <dbReference type="ARBA" id="ARBA00022723"/>
    </source>
</evidence>
<dbReference type="Pfam" id="PF13359">
    <property type="entry name" value="DDE_Tnp_4"/>
    <property type="match status" value="1"/>
</dbReference>
<keyword evidence="4" id="KW-0540">Nuclease</keyword>
<reference evidence="9" key="1">
    <citation type="submission" date="2020-06" db="EMBL/GenBank/DDBJ databases">
        <authorList>
            <person name="Li T."/>
            <person name="Hu X."/>
            <person name="Zhang T."/>
            <person name="Song X."/>
            <person name="Zhang H."/>
            <person name="Dai N."/>
            <person name="Sheng W."/>
            <person name="Hou X."/>
            <person name="Wei L."/>
        </authorList>
    </citation>
    <scope>NUCLEOTIDE SEQUENCE</scope>
    <source>
        <strain evidence="9">G02</strain>
        <tissue evidence="9">Leaf</tissue>
    </source>
</reference>
<protein>
    <recommendedName>
        <fullName evidence="8">DDE Tnp4 domain-containing protein</fullName>
    </recommendedName>
</protein>
<comment type="caution">
    <text evidence="9">The sequence shown here is derived from an EMBL/GenBank/DDBJ whole genome shotgun (WGS) entry which is preliminary data.</text>
</comment>
<dbReference type="GO" id="GO:0004518">
    <property type="term" value="F:nuclease activity"/>
    <property type="evidence" value="ECO:0007669"/>
    <property type="project" value="UniProtKB-KW"/>
</dbReference>
<dbReference type="EMBL" id="JACGWJ010000017">
    <property type="protein sequence ID" value="KAL0355679.1"/>
    <property type="molecule type" value="Genomic_DNA"/>
</dbReference>
<keyword evidence="5" id="KW-0479">Metal-binding</keyword>
<gene>
    <name evidence="9" type="ORF">Sradi_4014800</name>
</gene>
<dbReference type="GO" id="GO:0005634">
    <property type="term" value="C:nucleus"/>
    <property type="evidence" value="ECO:0007669"/>
    <property type="project" value="UniProtKB-SubCell"/>
</dbReference>
<evidence type="ECO:0000256" key="1">
    <source>
        <dbReference type="ARBA" id="ARBA00001968"/>
    </source>
</evidence>
<organism evidence="9">
    <name type="scientific">Sesamum radiatum</name>
    <name type="common">Black benniseed</name>
    <dbReference type="NCBI Taxonomy" id="300843"/>
    <lineage>
        <taxon>Eukaryota</taxon>
        <taxon>Viridiplantae</taxon>
        <taxon>Streptophyta</taxon>
        <taxon>Embryophyta</taxon>
        <taxon>Tracheophyta</taxon>
        <taxon>Spermatophyta</taxon>
        <taxon>Magnoliopsida</taxon>
        <taxon>eudicotyledons</taxon>
        <taxon>Gunneridae</taxon>
        <taxon>Pentapetalae</taxon>
        <taxon>asterids</taxon>
        <taxon>lamiids</taxon>
        <taxon>Lamiales</taxon>
        <taxon>Pedaliaceae</taxon>
        <taxon>Sesamum</taxon>
    </lineage>
</organism>
<feature type="domain" description="DDE Tnp4" evidence="8">
    <location>
        <begin position="5"/>
        <end position="58"/>
    </location>
</feature>
<evidence type="ECO:0000259" key="8">
    <source>
        <dbReference type="Pfam" id="PF13359"/>
    </source>
</evidence>
<sequence>MGPQNKEELFNLKHSSARNVIEHAFGLLKVRWAILRSHSFYPMKVQNRIMMACCYLHNFLCREIPDDPLEEEITEPTEPHTDSNVAYVSTIENNLVWNAWRDELAHMMYAEWLGRS</sequence>